<reference evidence="13 14" key="1">
    <citation type="journal article" date="2021" name="Microbiol. Spectr.">
        <title>A Single Bacterium Capable of Oxidation and Reduction of Iron at Circumneutral pH.</title>
        <authorList>
            <person name="Kato S."/>
            <person name="Ohkuma M."/>
        </authorList>
    </citation>
    <scope>NUCLEOTIDE SEQUENCE [LARGE SCALE GENOMIC DNA]</scope>
    <source>
        <strain evidence="13 14">MIZ03</strain>
    </source>
</reference>
<evidence type="ECO:0000256" key="11">
    <source>
        <dbReference type="SAM" id="Phobius"/>
    </source>
</evidence>
<evidence type="ECO:0000256" key="7">
    <source>
        <dbReference type="ARBA" id="ARBA00023136"/>
    </source>
</evidence>
<organism evidence="13 14">
    <name type="scientific">Rhodoferax lithotrophicus</name>
    <dbReference type="NCBI Taxonomy" id="2798804"/>
    <lineage>
        <taxon>Bacteria</taxon>
        <taxon>Pseudomonadati</taxon>
        <taxon>Pseudomonadota</taxon>
        <taxon>Betaproteobacteria</taxon>
        <taxon>Burkholderiales</taxon>
        <taxon>Comamonadaceae</taxon>
        <taxon>Rhodoferax</taxon>
    </lineage>
</organism>
<accession>A0ABM7MR42</accession>
<dbReference type="Proteomes" id="UP000824366">
    <property type="component" value="Chromosome"/>
</dbReference>
<dbReference type="EMBL" id="AP024238">
    <property type="protein sequence ID" value="BCO28833.1"/>
    <property type="molecule type" value="Genomic_DNA"/>
</dbReference>
<dbReference type="RefSeq" id="WP_223904744.1">
    <property type="nucleotide sequence ID" value="NZ_AP024238.1"/>
</dbReference>
<keyword evidence="6 11" id="KW-1133">Transmembrane helix</keyword>
<comment type="similarity">
    <text evidence="2 10">Belongs to the cytochrome c oxidase subunit 3 family.</text>
</comment>
<dbReference type="CDD" id="cd01665">
    <property type="entry name" value="Cyt_c_Oxidase_III"/>
    <property type="match status" value="1"/>
</dbReference>
<feature type="transmembrane region" description="Helical" evidence="11">
    <location>
        <begin position="87"/>
        <end position="110"/>
    </location>
</feature>
<comment type="subcellular location">
    <subcellularLocation>
        <location evidence="10">Cell membrane</location>
        <topology evidence="10">Multi-pass membrane protein</topology>
    </subcellularLocation>
    <subcellularLocation>
        <location evidence="1">Membrane</location>
        <topology evidence="1">Multi-pass membrane protein</topology>
    </subcellularLocation>
</comment>
<dbReference type="InterPro" id="IPR000298">
    <property type="entry name" value="Cyt_c_oxidase-like_su3"/>
</dbReference>
<feature type="transmembrane region" description="Helical" evidence="11">
    <location>
        <begin position="21"/>
        <end position="40"/>
    </location>
</feature>
<evidence type="ECO:0000256" key="1">
    <source>
        <dbReference type="ARBA" id="ARBA00004141"/>
    </source>
</evidence>
<evidence type="ECO:0000256" key="6">
    <source>
        <dbReference type="ARBA" id="ARBA00022989"/>
    </source>
</evidence>
<name>A0ABM7MR42_9BURK</name>
<evidence type="ECO:0000256" key="9">
    <source>
        <dbReference type="ARBA" id="ARBA00031625"/>
    </source>
</evidence>
<evidence type="ECO:0000313" key="13">
    <source>
        <dbReference type="EMBL" id="BCO28833.1"/>
    </source>
</evidence>
<evidence type="ECO:0000259" key="12">
    <source>
        <dbReference type="PROSITE" id="PS50253"/>
    </source>
</evidence>
<dbReference type="InterPro" id="IPR013833">
    <property type="entry name" value="Cyt_c_oxidase_su3_a-hlx"/>
</dbReference>
<dbReference type="PROSITE" id="PS50253">
    <property type="entry name" value="COX3"/>
    <property type="match status" value="1"/>
</dbReference>
<dbReference type="SUPFAM" id="SSF81452">
    <property type="entry name" value="Cytochrome c oxidase subunit III-like"/>
    <property type="match status" value="1"/>
</dbReference>
<evidence type="ECO:0000256" key="5">
    <source>
        <dbReference type="ARBA" id="ARBA00022967"/>
    </source>
</evidence>
<evidence type="ECO:0000313" key="14">
    <source>
        <dbReference type="Proteomes" id="UP000824366"/>
    </source>
</evidence>
<proteinExistence type="inferred from homology"/>
<protein>
    <recommendedName>
        <fullName evidence="3">cytochrome-c oxidase</fullName>
        <ecNumber evidence="3">7.1.1.9</ecNumber>
    </recommendedName>
    <alternativeName>
        <fullName evidence="8">Cytochrome aa3 subunit 3</fullName>
    </alternativeName>
    <alternativeName>
        <fullName evidence="9">Cytochrome c oxidase polypeptide III</fullName>
    </alternativeName>
</protein>
<dbReference type="PANTHER" id="PTHR11403:SF7">
    <property type="entry name" value="CYTOCHROME C OXIDASE SUBUNIT 3"/>
    <property type="match status" value="1"/>
</dbReference>
<feature type="domain" description="Heme-copper oxidase subunit III family profile" evidence="12">
    <location>
        <begin position="9"/>
        <end position="287"/>
    </location>
</feature>
<feature type="transmembrane region" description="Helical" evidence="11">
    <location>
        <begin position="46"/>
        <end position="66"/>
    </location>
</feature>
<keyword evidence="4 10" id="KW-0812">Transmembrane</keyword>
<evidence type="ECO:0000256" key="10">
    <source>
        <dbReference type="RuleBase" id="RU003376"/>
    </source>
</evidence>
<dbReference type="Gene3D" id="1.10.287.70">
    <property type="match status" value="1"/>
</dbReference>
<sequence>MTHATQPAVRGHYFVPAASHYSTFLSVGIFMLALGFVFRINGTPPGIWSMLIGAALILYVIVGWFGEIISENVRGVYSLWEDRSYRIGMVWFIFSEVMFFACFFGALYYIRRIALPEMAGFEESLSPYGKFSSVWPNAGPLGDAFMPMHAWGIPAINTMLLLTSGATLTWAHWGLIKGKQSQLTLGLAMTVALGMTFMGFQIFEYAHAYSEMGLTLGAGVYGATFYILTGFHGLHVTLGTIMLIVMLGRGMKGHFSEHNHFAFEAVAWYWHFVDVVWLILFVFVYIL</sequence>
<dbReference type="InterPro" id="IPR024791">
    <property type="entry name" value="Cyt_c/ubiquinol_Oxase_su3"/>
</dbReference>
<feature type="transmembrane region" description="Helical" evidence="11">
    <location>
        <begin position="151"/>
        <end position="171"/>
    </location>
</feature>
<gene>
    <name evidence="13" type="ORF">MIZ03_3743</name>
</gene>
<feature type="transmembrane region" description="Helical" evidence="11">
    <location>
        <begin position="268"/>
        <end position="286"/>
    </location>
</feature>
<keyword evidence="14" id="KW-1185">Reference proteome</keyword>
<dbReference type="Pfam" id="PF00510">
    <property type="entry name" value="COX3"/>
    <property type="match status" value="1"/>
</dbReference>
<feature type="transmembrane region" description="Helical" evidence="11">
    <location>
        <begin position="223"/>
        <end position="247"/>
    </location>
</feature>
<dbReference type="Gene3D" id="1.20.120.80">
    <property type="entry name" value="Cytochrome c oxidase, subunit III, four-helix bundle"/>
    <property type="match status" value="1"/>
</dbReference>
<evidence type="ECO:0000256" key="2">
    <source>
        <dbReference type="ARBA" id="ARBA00010581"/>
    </source>
</evidence>
<dbReference type="EC" id="7.1.1.9" evidence="3"/>
<dbReference type="PANTHER" id="PTHR11403">
    <property type="entry name" value="CYTOCHROME C OXIDASE SUBUNIT III"/>
    <property type="match status" value="1"/>
</dbReference>
<keyword evidence="7 11" id="KW-0472">Membrane</keyword>
<dbReference type="InterPro" id="IPR033945">
    <property type="entry name" value="Cyt_c_oxase_su3_dom"/>
</dbReference>
<dbReference type="InterPro" id="IPR035973">
    <property type="entry name" value="Cyt_c_oxidase_su3-like_sf"/>
</dbReference>
<evidence type="ECO:0000256" key="3">
    <source>
        <dbReference type="ARBA" id="ARBA00012949"/>
    </source>
</evidence>
<evidence type="ECO:0000256" key="8">
    <source>
        <dbReference type="ARBA" id="ARBA00031400"/>
    </source>
</evidence>
<keyword evidence="5" id="KW-1278">Translocase</keyword>
<evidence type="ECO:0000256" key="4">
    <source>
        <dbReference type="ARBA" id="ARBA00022692"/>
    </source>
</evidence>
<feature type="transmembrane region" description="Helical" evidence="11">
    <location>
        <begin position="183"/>
        <end position="203"/>
    </location>
</feature>